<feature type="region of interest" description="Disordered" evidence="1">
    <location>
        <begin position="1"/>
        <end position="39"/>
    </location>
</feature>
<dbReference type="InterPro" id="IPR013320">
    <property type="entry name" value="ConA-like_dom_sf"/>
</dbReference>
<dbReference type="Proteomes" id="UP000807306">
    <property type="component" value="Unassembled WGS sequence"/>
</dbReference>
<evidence type="ECO:0000256" key="1">
    <source>
        <dbReference type="SAM" id="MobiDB-lite"/>
    </source>
</evidence>
<dbReference type="InterPro" id="IPR050618">
    <property type="entry name" value="Ubq-SigPath_Reg"/>
</dbReference>
<keyword evidence="4" id="KW-1185">Reference proteome</keyword>
<reference evidence="3" key="1">
    <citation type="submission" date="2020-11" db="EMBL/GenBank/DDBJ databases">
        <authorList>
            <consortium name="DOE Joint Genome Institute"/>
            <person name="Ahrendt S."/>
            <person name="Riley R."/>
            <person name="Andreopoulos W."/>
            <person name="Labutti K."/>
            <person name="Pangilinan J."/>
            <person name="Ruiz-Duenas F.J."/>
            <person name="Barrasa J.M."/>
            <person name="Sanchez-Garcia M."/>
            <person name="Camarero S."/>
            <person name="Miyauchi S."/>
            <person name="Serrano A."/>
            <person name="Linde D."/>
            <person name="Babiker R."/>
            <person name="Drula E."/>
            <person name="Ayuso-Fernandez I."/>
            <person name="Pacheco R."/>
            <person name="Padilla G."/>
            <person name="Ferreira P."/>
            <person name="Barriuso J."/>
            <person name="Kellner H."/>
            <person name="Castanera R."/>
            <person name="Alfaro M."/>
            <person name="Ramirez L."/>
            <person name="Pisabarro A.G."/>
            <person name="Kuo A."/>
            <person name="Tritt A."/>
            <person name="Lipzen A."/>
            <person name="He G."/>
            <person name="Yan M."/>
            <person name="Ng V."/>
            <person name="Cullen D."/>
            <person name="Martin F."/>
            <person name="Rosso M.-N."/>
            <person name="Henrissat B."/>
            <person name="Hibbett D."/>
            <person name="Martinez A.T."/>
            <person name="Grigoriev I.V."/>
        </authorList>
    </citation>
    <scope>NUCLEOTIDE SEQUENCE</scope>
    <source>
        <strain evidence="3">CBS 506.95</strain>
    </source>
</reference>
<name>A0A9P6JM92_9AGAR</name>
<dbReference type="SUPFAM" id="SSF49899">
    <property type="entry name" value="Concanavalin A-like lectins/glucanases"/>
    <property type="match status" value="1"/>
</dbReference>
<feature type="domain" description="SPRY" evidence="2">
    <location>
        <begin position="146"/>
        <end position="278"/>
    </location>
</feature>
<evidence type="ECO:0000313" key="4">
    <source>
        <dbReference type="Proteomes" id="UP000807306"/>
    </source>
</evidence>
<proteinExistence type="predicted"/>
<evidence type="ECO:0000313" key="3">
    <source>
        <dbReference type="EMBL" id="KAF9526037.1"/>
    </source>
</evidence>
<comment type="caution">
    <text evidence="3">The sequence shown here is derived from an EMBL/GenBank/DDBJ whole genome shotgun (WGS) entry which is preliminary data.</text>
</comment>
<dbReference type="InterPro" id="IPR043136">
    <property type="entry name" value="B30.2/SPRY_sf"/>
</dbReference>
<dbReference type="OrthoDB" id="258495at2759"/>
<protein>
    <submittedName>
        <fullName evidence="3">Endosome protein</fullName>
    </submittedName>
</protein>
<dbReference type="PANTHER" id="PTHR12864">
    <property type="entry name" value="RAN BINDING PROTEIN 9-RELATED"/>
    <property type="match status" value="1"/>
</dbReference>
<gene>
    <name evidence="3" type="ORF">CPB83DRAFT_505236</name>
</gene>
<dbReference type="Pfam" id="PF00622">
    <property type="entry name" value="SPRY"/>
    <property type="match status" value="1"/>
</dbReference>
<dbReference type="SMART" id="SM00449">
    <property type="entry name" value="SPRY"/>
    <property type="match status" value="1"/>
</dbReference>
<feature type="region of interest" description="Disordered" evidence="1">
    <location>
        <begin position="295"/>
        <end position="316"/>
    </location>
</feature>
<dbReference type="EMBL" id="MU157876">
    <property type="protein sequence ID" value="KAF9526037.1"/>
    <property type="molecule type" value="Genomic_DNA"/>
</dbReference>
<dbReference type="AlphaFoldDB" id="A0A9P6JM92"/>
<dbReference type="InterPro" id="IPR003877">
    <property type="entry name" value="SPRY_dom"/>
</dbReference>
<sequence>MGFFTSLKDKLTEATHSSSSHHDEDQGSSMPPAWAPAPEISHQYGKWNEAPEEEYDAAEAFCSEYPVQPPRLLPSNAIDAITNLGCKAWGIEYPTSPRFAGTIRNPDDKKGSSAGVCTVQTNKKCKDTCLLSSLPILAGLYDIQGKTGVYFEVQIHRMDGIIAVGTACRPYPAWRLPGWNRLSAGFHLDDFRKFFEDPDGGRDYIPETNSSPLTSIKPQDTIGLGFIFSSGTLFYTYNGVRLPDAFQGIYLPRQEHDVFAAIGVEGECEFEVNFGGDVFRWKEANEWAWRVEGHVGKTNGSSQGGDDELPSYQALT</sequence>
<dbReference type="Gene3D" id="2.60.120.920">
    <property type="match status" value="1"/>
</dbReference>
<evidence type="ECO:0000259" key="2">
    <source>
        <dbReference type="SMART" id="SM00449"/>
    </source>
</evidence>
<accession>A0A9P6JM92</accession>
<organism evidence="3 4">
    <name type="scientific">Crepidotus variabilis</name>
    <dbReference type="NCBI Taxonomy" id="179855"/>
    <lineage>
        <taxon>Eukaryota</taxon>
        <taxon>Fungi</taxon>
        <taxon>Dikarya</taxon>
        <taxon>Basidiomycota</taxon>
        <taxon>Agaricomycotina</taxon>
        <taxon>Agaricomycetes</taxon>
        <taxon>Agaricomycetidae</taxon>
        <taxon>Agaricales</taxon>
        <taxon>Agaricineae</taxon>
        <taxon>Crepidotaceae</taxon>
        <taxon>Crepidotus</taxon>
    </lineage>
</organism>